<comment type="caution">
    <text evidence="2">The sequence shown here is derived from an EMBL/GenBank/DDBJ whole genome shotgun (WGS) entry which is preliminary data.</text>
</comment>
<organism evidence="2 3">
    <name type="scientific">Araneus ventricosus</name>
    <name type="common">Orbweaver spider</name>
    <name type="synonym">Epeira ventricosa</name>
    <dbReference type="NCBI Taxonomy" id="182803"/>
    <lineage>
        <taxon>Eukaryota</taxon>
        <taxon>Metazoa</taxon>
        <taxon>Ecdysozoa</taxon>
        <taxon>Arthropoda</taxon>
        <taxon>Chelicerata</taxon>
        <taxon>Arachnida</taxon>
        <taxon>Araneae</taxon>
        <taxon>Araneomorphae</taxon>
        <taxon>Entelegynae</taxon>
        <taxon>Araneoidea</taxon>
        <taxon>Araneidae</taxon>
        <taxon>Araneus</taxon>
    </lineage>
</organism>
<evidence type="ECO:0000313" key="2">
    <source>
        <dbReference type="EMBL" id="GBN80485.1"/>
    </source>
</evidence>
<reference evidence="2 3" key="1">
    <citation type="journal article" date="2019" name="Sci. Rep.">
        <title>Orb-weaving spider Araneus ventricosus genome elucidates the spidroin gene catalogue.</title>
        <authorList>
            <person name="Kono N."/>
            <person name="Nakamura H."/>
            <person name="Ohtoshi R."/>
            <person name="Moran D.A.P."/>
            <person name="Shinohara A."/>
            <person name="Yoshida Y."/>
            <person name="Fujiwara M."/>
            <person name="Mori M."/>
            <person name="Tomita M."/>
            <person name="Arakawa K."/>
        </authorList>
    </citation>
    <scope>NUCLEOTIDE SEQUENCE [LARGE SCALE GENOMIC DNA]</scope>
</reference>
<keyword evidence="3" id="KW-1185">Reference proteome</keyword>
<protein>
    <submittedName>
        <fullName evidence="2">Uncharacterized protein</fullName>
    </submittedName>
</protein>
<proteinExistence type="predicted"/>
<sequence length="94" mass="10529">MHRKGRGLYPEMTPYSTAGFASQLFKTRLVILTSRFEATRGQFWGRTRNFEPQLVDEDGTCVGTPFPNFPSLVERGFKPSGPKADTLPLGHRGL</sequence>
<gene>
    <name evidence="2" type="ORF">AVEN_199716_1</name>
</gene>
<evidence type="ECO:0000313" key="3">
    <source>
        <dbReference type="Proteomes" id="UP000499080"/>
    </source>
</evidence>
<name>A0A4Y2RZQ5_ARAVE</name>
<dbReference type="EMBL" id="BGPR01018917">
    <property type="protein sequence ID" value="GBN80485.1"/>
    <property type="molecule type" value="Genomic_DNA"/>
</dbReference>
<accession>A0A4Y2RZQ5</accession>
<dbReference type="Proteomes" id="UP000499080">
    <property type="component" value="Unassembled WGS sequence"/>
</dbReference>
<evidence type="ECO:0000256" key="1">
    <source>
        <dbReference type="SAM" id="MobiDB-lite"/>
    </source>
</evidence>
<feature type="region of interest" description="Disordered" evidence="1">
    <location>
        <begin position="73"/>
        <end position="94"/>
    </location>
</feature>
<dbReference type="AlphaFoldDB" id="A0A4Y2RZQ5"/>